<proteinExistence type="predicted"/>
<sequence length="157" mass="18200">MELYSKVKDRECHRNRFLNPINTLEWPFPMIFDRLKTKFLPSFLSGNHTVVSTITKAVPLFPSLIKWLLQVPWTINWIFPGRKITMLKAFFPHTSSLLAVTNTCLVNGIIFAGGSMDKPENGRNRSKKEKQTTYFHGNRQVESQKEELVKESKDESN</sequence>
<evidence type="ECO:0000313" key="2">
    <source>
        <dbReference type="EMBL" id="JAP09813.1"/>
    </source>
</evidence>
<dbReference type="AlphaFoldDB" id="A0A0V0GNQ7"/>
<protein>
    <submittedName>
        <fullName evidence="2">Putative ovule protein</fullName>
    </submittedName>
</protein>
<evidence type="ECO:0000256" key="1">
    <source>
        <dbReference type="SAM" id="MobiDB-lite"/>
    </source>
</evidence>
<feature type="non-terminal residue" evidence="2">
    <location>
        <position position="157"/>
    </location>
</feature>
<feature type="compositionally biased region" description="Basic and acidic residues" evidence="1">
    <location>
        <begin position="142"/>
        <end position="157"/>
    </location>
</feature>
<reference evidence="2" key="1">
    <citation type="submission" date="2015-12" db="EMBL/GenBank/DDBJ databases">
        <title>Gene expression during late stages of embryo sac development: a critical building block for successful pollen-pistil interactions.</title>
        <authorList>
            <person name="Liu Y."/>
            <person name="Joly V."/>
            <person name="Sabar M."/>
            <person name="Matton D.P."/>
        </authorList>
    </citation>
    <scope>NUCLEOTIDE SEQUENCE</scope>
</reference>
<feature type="region of interest" description="Disordered" evidence="1">
    <location>
        <begin position="117"/>
        <end position="157"/>
    </location>
</feature>
<organism evidence="2">
    <name type="scientific">Solanum chacoense</name>
    <name type="common">Chaco potato</name>
    <dbReference type="NCBI Taxonomy" id="4108"/>
    <lineage>
        <taxon>Eukaryota</taxon>
        <taxon>Viridiplantae</taxon>
        <taxon>Streptophyta</taxon>
        <taxon>Embryophyta</taxon>
        <taxon>Tracheophyta</taxon>
        <taxon>Spermatophyta</taxon>
        <taxon>Magnoliopsida</taxon>
        <taxon>eudicotyledons</taxon>
        <taxon>Gunneridae</taxon>
        <taxon>Pentapetalae</taxon>
        <taxon>asterids</taxon>
        <taxon>lamiids</taxon>
        <taxon>Solanales</taxon>
        <taxon>Solanaceae</taxon>
        <taxon>Solanoideae</taxon>
        <taxon>Solaneae</taxon>
        <taxon>Solanum</taxon>
    </lineage>
</organism>
<accession>A0A0V0GNQ7</accession>
<dbReference type="EMBL" id="GEDG01034281">
    <property type="protein sequence ID" value="JAP09813.1"/>
    <property type="molecule type" value="Transcribed_RNA"/>
</dbReference>
<name>A0A0V0GNQ7_SOLCH</name>